<evidence type="ECO:0000259" key="3">
    <source>
        <dbReference type="PROSITE" id="PS51034"/>
    </source>
</evidence>
<dbReference type="Gene3D" id="2.60.40.4100">
    <property type="entry name" value="Zona pellucida, ZP-C domain"/>
    <property type="match status" value="1"/>
</dbReference>
<evidence type="ECO:0000313" key="5">
    <source>
        <dbReference type="Proteomes" id="UP000005203"/>
    </source>
</evidence>
<dbReference type="AlphaFoldDB" id="A0A7M7SRN9"/>
<protein>
    <submittedName>
        <fullName evidence="6">Uncharacterized protein LOC727081 isoform X1</fullName>
    </submittedName>
</protein>
<dbReference type="Pfam" id="PF00100">
    <property type="entry name" value="Zona_pellucida"/>
    <property type="match status" value="1"/>
</dbReference>
<evidence type="ECO:0000313" key="4">
    <source>
        <dbReference type="EnsemblMetazoa" id="XP_026300723"/>
    </source>
</evidence>
<dbReference type="InterPro" id="IPR052774">
    <property type="entry name" value="Celegans_DevNeuronal_Protein"/>
</dbReference>
<accession>A0A8B8HAP2</accession>
<feature type="domain" description="ZP" evidence="3">
    <location>
        <begin position="150"/>
        <end position="410"/>
    </location>
</feature>
<name>A0A7M7SRN9_APIME</name>
<dbReference type="InterPro" id="IPR055355">
    <property type="entry name" value="ZP-C"/>
</dbReference>
<organism evidence="4">
    <name type="scientific">Apis mellifera</name>
    <name type="common">Honeybee</name>
    <dbReference type="NCBI Taxonomy" id="7460"/>
    <lineage>
        <taxon>Eukaryota</taxon>
        <taxon>Metazoa</taxon>
        <taxon>Ecdysozoa</taxon>
        <taxon>Arthropoda</taxon>
        <taxon>Hexapoda</taxon>
        <taxon>Insecta</taxon>
        <taxon>Pterygota</taxon>
        <taxon>Neoptera</taxon>
        <taxon>Endopterygota</taxon>
        <taxon>Hymenoptera</taxon>
        <taxon>Apocrita</taxon>
        <taxon>Aculeata</taxon>
        <taxon>Apoidea</taxon>
        <taxon>Anthophila</taxon>
        <taxon>Apidae</taxon>
        <taxon>Apis</taxon>
    </lineage>
</organism>
<dbReference type="PANTHER" id="PTHR47327">
    <property type="entry name" value="FI18240P1-RELATED"/>
    <property type="match status" value="1"/>
</dbReference>
<evidence type="ECO:0000313" key="6">
    <source>
        <dbReference type="RefSeq" id="XP_026300723.1"/>
    </source>
</evidence>
<dbReference type="InterPro" id="IPR001507">
    <property type="entry name" value="ZP_dom"/>
</dbReference>
<dbReference type="RefSeq" id="XP_026300723.1">
    <property type="nucleotide sequence ID" value="XM_026444938.1"/>
</dbReference>
<dbReference type="GO" id="GO:0009653">
    <property type="term" value="P:anatomical structure morphogenesis"/>
    <property type="evidence" value="ECO:0007669"/>
    <property type="project" value="TreeGrafter"/>
</dbReference>
<evidence type="ECO:0000256" key="1">
    <source>
        <dbReference type="ARBA" id="ARBA00023157"/>
    </source>
</evidence>
<dbReference type="EnsemblMetazoa" id="XM_026444938">
    <property type="protein sequence ID" value="XP_026300723"/>
    <property type="gene ID" value="LOC727081"/>
</dbReference>
<reference evidence="6" key="2">
    <citation type="submission" date="2025-04" db="UniProtKB">
        <authorList>
            <consortium name="RefSeq"/>
        </authorList>
    </citation>
    <scope>IDENTIFICATION</scope>
    <source>
        <strain evidence="6">DH4</strain>
        <tissue evidence="6">Whole body</tissue>
    </source>
</reference>
<dbReference type="OrthoDB" id="6407830at2759"/>
<dbReference type="SMART" id="SM00241">
    <property type="entry name" value="ZP"/>
    <property type="match status" value="1"/>
</dbReference>
<gene>
    <name evidence="4" type="primary">727081</name>
    <name evidence="6" type="synonym">LOC727081</name>
</gene>
<accession>A0A7M7SRN9</accession>
<evidence type="ECO:0000256" key="2">
    <source>
        <dbReference type="SAM" id="MobiDB-lite"/>
    </source>
</evidence>
<dbReference type="PANTHER" id="PTHR47327:SF7">
    <property type="entry name" value="GH08941P"/>
    <property type="match status" value="1"/>
</dbReference>
<keyword evidence="1" id="KW-1015">Disulfide bond</keyword>
<feature type="compositionally biased region" description="Basic and acidic residues" evidence="2">
    <location>
        <begin position="65"/>
        <end position="88"/>
    </location>
</feature>
<sequence>MCRLCRRRRYVLRACVCEFASKFFRGRRGGNWRCRSRNVRRLLFLRKIRSPGERAGRKRTTRRERRVERKGEDGITRRPSSRRKEGAENARGGGGGGERGLLEWESGGGSVRVGVRNRLGEAIGKPVANLHGRWTSAATVPREKVQSKVRCSEQWMEVDIVRSSPQARIYLQQMKDFPDEACKPRLSNGVATFRLPLLEEDMLRCGITRVVNKVTGQKVYFHRIIVEELADSSKHTFTVKCVITEVVVKPGISIAANHTVVRRSVLPAGFQEPDVIDIRGEISESAPVPILGVGVRQGGNLVTGELNVSPGTPLQMEIFLDNGSAPVYGLLVTYMLVTDTKSQEETIIINGCSVDPYLFENFNTVDGDFLTAKFRAFKFPESTYVQFRGTVNVCLDKCQGIECSNGQIGFGRRRRAIDVSSTDKNKLFEVTMSALIKVDFEEDAVIDKALSELYVRRGKNRTKARAVIAEEVRDQAGPTTIRTEERAFIAQEVKEQFKYKVTETEMNGSSSICRETTNILSFTLLLLCICKFL</sequence>
<dbReference type="PROSITE" id="PS51034">
    <property type="entry name" value="ZP_2"/>
    <property type="match status" value="1"/>
</dbReference>
<reference evidence="4" key="1">
    <citation type="submission" date="2021-01" db="UniProtKB">
        <authorList>
            <consortium name="EnsemblMetazoa"/>
        </authorList>
    </citation>
    <scope>IDENTIFICATION</scope>
    <source>
        <strain evidence="4">DH4</strain>
    </source>
</reference>
<keyword evidence="5" id="KW-1185">Reference proteome</keyword>
<dbReference type="Proteomes" id="UP000005203">
    <property type="component" value="Linkage group LG14"/>
</dbReference>
<feature type="region of interest" description="Disordered" evidence="2">
    <location>
        <begin position="53"/>
        <end position="105"/>
    </location>
</feature>
<proteinExistence type="predicted"/>
<dbReference type="InterPro" id="IPR042235">
    <property type="entry name" value="ZP-C_dom"/>
</dbReference>